<dbReference type="GO" id="GO:0016874">
    <property type="term" value="F:ligase activity"/>
    <property type="evidence" value="ECO:0007669"/>
    <property type="project" value="UniProtKB-KW"/>
</dbReference>
<comment type="caution">
    <text evidence="1">The sequence shown here is derived from an EMBL/GenBank/DDBJ whole genome shotgun (WGS) entry which is preliminary data.</text>
</comment>
<keyword evidence="1" id="KW-0436">Ligase</keyword>
<feature type="non-terminal residue" evidence="1">
    <location>
        <position position="85"/>
    </location>
</feature>
<dbReference type="Gene3D" id="3.30.930.10">
    <property type="entry name" value="Bira Bifunctional Protein, Domain 2"/>
    <property type="match status" value="1"/>
</dbReference>
<gene>
    <name evidence="1" type="ORF">G3I39_01675</name>
</gene>
<feature type="non-terminal residue" evidence="1">
    <location>
        <position position="1"/>
    </location>
</feature>
<organism evidence="1 2">
    <name type="scientific">Streptomyces microflavus</name>
    <name type="common">Streptomyces lipmanii</name>
    <dbReference type="NCBI Taxonomy" id="1919"/>
    <lineage>
        <taxon>Bacteria</taxon>
        <taxon>Bacillati</taxon>
        <taxon>Actinomycetota</taxon>
        <taxon>Actinomycetes</taxon>
        <taxon>Kitasatosporales</taxon>
        <taxon>Streptomycetaceae</taxon>
        <taxon>Streptomyces</taxon>
    </lineage>
</organism>
<dbReference type="Proteomes" id="UP000471648">
    <property type="component" value="Unassembled WGS sequence"/>
</dbReference>
<name>A0A6N9UZ49_STRMI</name>
<evidence type="ECO:0000313" key="2">
    <source>
        <dbReference type="Proteomes" id="UP000471648"/>
    </source>
</evidence>
<dbReference type="InterPro" id="IPR045864">
    <property type="entry name" value="aa-tRNA-synth_II/BPL/LPL"/>
</dbReference>
<dbReference type="EMBL" id="JAAGME010000096">
    <property type="protein sequence ID" value="NEB65786.1"/>
    <property type="molecule type" value="Genomic_DNA"/>
</dbReference>
<evidence type="ECO:0000313" key="1">
    <source>
        <dbReference type="EMBL" id="NEB65786.1"/>
    </source>
</evidence>
<proteinExistence type="predicted"/>
<accession>A0A6N9UZ49</accession>
<dbReference type="SUPFAM" id="SSF55681">
    <property type="entry name" value="Class II aaRS and biotin synthetases"/>
    <property type="match status" value="1"/>
</dbReference>
<dbReference type="AlphaFoldDB" id="A0A6N9UZ49"/>
<sequence length="85" mass="9908">QAYRSLGLREFRILLNSLGDQECRPVYRAALQEFLRGLDLDEETRRRIDINPLRVLDDKRADVQKQLTGAPVLRDHLCDACKAYH</sequence>
<reference evidence="1 2" key="1">
    <citation type="submission" date="2020-01" db="EMBL/GenBank/DDBJ databases">
        <title>Insect and environment-associated Actinomycetes.</title>
        <authorList>
            <person name="Currrie C."/>
            <person name="Chevrette M."/>
            <person name="Carlson C."/>
            <person name="Stubbendieck R."/>
            <person name="Wendt-Pienkowski E."/>
        </authorList>
    </citation>
    <scope>NUCLEOTIDE SEQUENCE [LARGE SCALE GENOMIC DNA]</scope>
    <source>
        <strain evidence="1 2">SID14438</strain>
    </source>
</reference>
<protein>
    <submittedName>
        <fullName evidence="1">Histidine--tRNA ligase</fullName>
    </submittedName>
</protein>